<evidence type="ECO:0000313" key="3">
    <source>
        <dbReference type="Proteomes" id="UP000576480"/>
    </source>
</evidence>
<keyword evidence="4" id="KW-1185">Reference proteome</keyword>
<protein>
    <submittedName>
        <fullName evidence="1">Uncharacterized protein</fullName>
    </submittedName>
</protein>
<comment type="caution">
    <text evidence="1">The sequence shown here is derived from an EMBL/GenBank/DDBJ whole genome shotgun (WGS) entry which is preliminary data.</text>
</comment>
<dbReference type="AlphaFoldDB" id="A0A6V8P713"/>
<organism evidence="1 4">
    <name type="scientific">Candidatus Hakubella thermalkaliphila</name>
    <dbReference type="NCBI Taxonomy" id="2754717"/>
    <lineage>
        <taxon>Bacteria</taxon>
        <taxon>Bacillati</taxon>
        <taxon>Actinomycetota</taxon>
        <taxon>Actinomycetota incertae sedis</taxon>
        <taxon>Candidatus Hakubellales</taxon>
        <taxon>Candidatus Hakubellaceae</taxon>
        <taxon>Candidatus Hakubella</taxon>
    </lineage>
</organism>
<evidence type="ECO:0000313" key="1">
    <source>
        <dbReference type="EMBL" id="GFP28147.1"/>
    </source>
</evidence>
<reference evidence="3 4" key="1">
    <citation type="journal article" date="2020" name="Front. Microbiol.">
        <title>Single-cell genomics of novel Actinobacteria with the Wood-Ljungdahl pathway discovered in a serpentinizing system.</title>
        <authorList>
            <person name="Merino N."/>
            <person name="Kawai M."/>
            <person name="Boyd E.S."/>
            <person name="Colman D.R."/>
            <person name="McGlynn S.E."/>
            <person name="Nealson K.H."/>
            <person name="Kurokawa K."/>
            <person name="Hongoh Y."/>
        </authorList>
    </citation>
    <scope>NUCLEOTIDE SEQUENCE [LARGE SCALE GENOMIC DNA]</scope>
    <source>
        <strain evidence="1 4">S33</strain>
        <strain evidence="2 3">S43</strain>
    </source>
</reference>
<dbReference type="EMBL" id="BLRY01000125">
    <property type="protein sequence ID" value="GFP28147.1"/>
    <property type="molecule type" value="Genomic_DNA"/>
</dbReference>
<dbReference type="EMBL" id="BLSB01000114">
    <property type="protein sequence ID" value="GFP35483.1"/>
    <property type="molecule type" value="Genomic_DNA"/>
</dbReference>
<sequence>MARPRGLPQPHYSMKEIHDVTFWTIYCPLVYGNNITKKGEGQVSQENYALYPPSKRRGD</sequence>
<name>A0A6V8P713_9ACTN</name>
<evidence type="ECO:0000313" key="4">
    <source>
        <dbReference type="Proteomes" id="UP000591948"/>
    </source>
</evidence>
<accession>A0A6V8P713</accession>
<evidence type="ECO:0000313" key="2">
    <source>
        <dbReference type="EMBL" id="GFP35483.1"/>
    </source>
</evidence>
<proteinExistence type="predicted"/>
<dbReference type="Proteomes" id="UP000591948">
    <property type="component" value="Unassembled WGS sequence"/>
</dbReference>
<dbReference type="Proteomes" id="UP000576480">
    <property type="component" value="Unassembled WGS sequence"/>
</dbReference>
<gene>
    <name evidence="1" type="ORF">HKBW3S33_01564</name>
    <name evidence="2" type="ORF">HKBW3S43_01274</name>
</gene>